<dbReference type="Proteomes" id="UP000221168">
    <property type="component" value="Unassembled WGS sequence"/>
</dbReference>
<keyword evidence="3" id="KW-1185">Reference proteome</keyword>
<dbReference type="Pfam" id="PF03992">
    <property type="entry name" value="ABM"/>
    <property type="match status" value="1"/>
</dbReference>
<protein>
    <recommendedName>
        <fullName evidence="1">ABM domain-containing protein</fullName>
    </recommendedName>
</protein>
<proteinExistence type="predicted"/>
<sequence length="101" mass="11646">MILRQFRVTIHDGRENEFETIFRNEILPMVKNHDGLIWVAAGKPWRGEPNVFCMTMLWRDLEAIKGFAGEGWEQARIEPSEAHLIQSNSVEHFELLGTVGP</sequence>
<dbReference type="EMBL" id="PDVP01000003">
    <property type="protein sequence ID" value="PHP67796.1"/>
    <property type="molecule type" value="Genomic_DNA"/>
</dbReference>
<name>A0A2G1QQJ2_9HYPH</name>
<reference evidence="2 3" key="1">
    <citation type="submission" date="2017-10" db="EMBL/GenBank/DDBJ databases">
        <title>Sedimentibacterium mangrovi gen. nov., sp. nov., a novel member of family Phyllobacteriacea isolated from mangrove sediment.</title>
        <authorList>
            <person name="Liao H."/>
            <person name="Tian Y."/>
        </authorList>
    </citation>
    <scope>NUCLEOTIDE SEQUENCE [LARGE SCALE GENOMIC DNA]</scope>
    <source>
        <strain evidence="2 3">X9-2-2</strain>
    </source>
</reference>
<dbReference type="InterPro" id="IPR011008">
    <property type="entry name" value="Dimeric_a/b-barrel"/>
</dbReference>
<dbReference type="SUPFAM" id="SSF54909">
    <property type="entry name" value="Dimeric alpha+beta barrel"/>
    <property type="match status" value="1"/>
</dbReference>
<dbReference type="InterPro" id="IPR007138">
    <property type="entry name" value="ABM_dom"/>
</dbReference>
<dbReference type="OrthoDB" id="7210869at2"/>
<accession>A0A2G1QQJ2</accession>
<organism evidence="2 3">
    <name type="scientific">Zhengella mangrovi</name>
    <dbReference type="NCBI Taxonomy" id="1982044"/>
    <lineage>
        <taxon>Bacteria</taxon>
        <taxon>Pseudomonadati</taxon>
        <taxon>Pseudomonadota</taxon>
        <taxon>Alphaproteobacteria</taxon>
        <taxon>Hyphomicrobiales</taxon>
        <taxon>Notoacmeibacteraceae</taxon>
        <taxon>Zhengella</taxon>
    </lineage>
</organism>
<evidence type="ECO:0000313" key="3">
    <source>
        <dbReference type="Proteomes" id="UP000221168"/>
    </source>
</evidence>
<evidence type="ECO:0000313" key="2">
    <source>
        <dbReference type="EMBL" id="PHP67796.1"/>
    </source>
</evidence>
<gene>
    <name evidence="2" type="ORF">CSC94_08960</name>
</gene>
<evidence type="ECO:0000259" key="1">
    <source>
        <dbReference type="Pfam" id="PF03992"/>
    </source>
</evidence>
<dbReference type="RefSeq" id="WP_099305963.1">
    <property type="nucleotide sequence ID" value="NZ_PDVP01000003.1"/>
</dbReference>
<comment type="caution">
    <text evidence="2">The sequence shown here is derived from an EMBL/GenBank/DDBJ whole genome shotgun (WGS) entry which is preliminary data.</text>
</comment>
<dbReference type="Gene3D" id="3.30.70.100">
    <property type="match status" value="1"/>
</dbReference>
<feature type="domain" description="ABM" evidence="1">
    <location>
        <begin position="1"/>
        <end position="67"/>
    </location>
</feature>
<dbReference type="AlphaFoldDB" id="A0A2G1QQJ2"/>